<evidence type="ECO:0000259" key="3">
    <source>
        <dbReference type="PROSITE" id="PS50977"/>
    </source>
</evidence>
<dbReference type="PANTHER" id="PTHR43479">
    <property type="entry name" value="ACREF/ENVCD OPERON REPRESSOR-RELATED"/>
    <property type="match status" value="1"/>
</dbReference>
<dbReference type="InterPro" id="IPR050624">
    <property type="entry name" value="HTH-type_Tx_Regulator"/>
</dbReference>
<feature type="domain" description="HTH tetR-type" evidence="3">
    <location>
        <begin position="6"/>
        <end position="66"/>
    </location>
</feature>
<dbReference type="Pfam" id="PF00440">
    <property type="entry name" value="TetR_N"/>
    <property type="match status" value="1"/>
</dbReference>
<evidence type="ECO:0000313" key="5">
    <source>
        <dbReference type="Proteomes" id="UP001501444"/>
    </source>
</evidence>
<evidence type="ECO:0000256" key="2">
    <source>
        <dbReference type="PROSITE-ProRule" id="PRU00335"/>
    </source>
</evidence>
<dbReference type="PANTHER" id="PTHR43479:SF7">
    <property type="entry name" value="TETR-FAMILY TRANSCRIPTIONAL REGULATOR"/>
    <property type="match status" value="1"/>
</dbReference>
<accession>A0ABP5SSD5</accession>
<organism evidence="4 5">
    <name type="scientific">Dactylosporangium salmoneum</name>
    <dbReference type="NCBI Taxonomy" id="53361"/>
    <lineage>
        <taxon>Bacteria</taxon>
        <taxon>Bacillati</taxon>
        <taxon>Actinomycetota</taxon>
        <taxon>Actinomycetes</taxon>
        <taxon>Micromonosporales</taxon>
        <taxon>Micromonosporaceae</taxon>
        <taxon>Dactylosporangium</taxon>
    </lineage>
</organism>
<dbReference type="InterPro" id="IPR039532">
    <property type="entry name" value="TetR_C_Firmicutes"/>
</dbReference>
<dbReference type="PRINTS" id="PR00455">
    <property type="entry name" value="HTHTETR"/>
</dbReference>
<feature type="DNA-binding region" description="H-T-H motif" evidence="2">
    <location>
        <begin position="29"/>
        <end position="48"/>
    </location>
</feature>
<keyword evidence="1 2" id="KW-0238">DNA-binding</keyword>
<dbReference type="EMBL" id="BAAARV010000016">
    <property type="protein sequence ID" value="GAA2337424.1"/>
    <property type="molecule type" value="Genomic_DNA"/>
</dbReference>
<gene>
    <name evidence="4" type="ORF">GCM10010170_018510</name>
</gene>
<proteinExistence type="predicted"/>
<dbReference type="Pfam" id="PF14278">
    <property type="entry name" value="TetR_C_8"/>
    <property type="match status" value="1"/>
</dbReference>
<name>A0ABP5SSD5_9ACTN</name>
<sequence length="207" mass="22673">MDRRVRRTRRILGEALVELIIEQGYERTTVQDVLDRADVGRSTFYTHFRDKDALLMAGFEDLAERLRADLDAVGPGVPPAPGQPIEGLFAHAYRNRTVYTALFGRRGGAVFARRLHELVAGLVRAHLAPHLAAARAGVPLDVAVEFVTSAAIGLLVWWIDGGFQFSPQRMAVLYQRLAAPGISAAVGSPLSDFPVSAQPARNHLPDR</sequence>
<keyword evidence="5" id="KW-1185">Reference proteome</keyword>
<dbReference type="SUPFAM" id="SSF46689">
    <property type="entry name" value="Homeodomain-like"/>
    <property type="match status" value="1"/>
</dbReference>
<dbReference type="InterPro" id="IPR001647">
    <property type="entry name" value="HTH_TetR"/>
</dbReference>
<dbReference type="InterPro" id="IPR009057">
    <property type="entry name" value="Homeodomain-like_sf"/>
</dbReference>
<evidence type="ECO:0000313" key="4">
    <source>
        <dbReference type="EMBL" id="GAA2337424.1"/>
    </source>
</evidence>
<dbReference type="Gene3D" id="1.10.357.10">
    <property type="entry name" value="Tetracycline Repressor, domain 2"/>
    <property type="match status" value="1"/>
</dbReference>
<dbReference type="Proteomes" id="UP001501444">
    <property type="component" value="Unassembled WGS sequence"/>
</dbReference>
<evidence type="ECO:0000256" key="1">
    <source>
        <dbReference type="ARBA" id="ARBA00023125"/>
    </source>
</evidence>
<protein>
    <submittedName>
        <fullName evidence="4">TetR/AcrR family transcriptional regulator</fullName>
    </submittedName>
</protein>
<comment type="caution">
    <text evidence="4">The sequence shown here is derived from an EMBL/GenBank/DDBJ whole genome shotgun (WGS) entry which is preliminary data.</text>
</comment>
<dbReference type="PROSITE" id="PS50977">
    <property type="entry name" value="HTH_TETR_2"/>
    <property type="match status" value="1"/>
</dbReference>
<reference evidence="5" key="1">
    <citation type="journal article" date="2019" name="Int. J. Syst. Evol. Microbiol.">
        <title>The Global Catalogue of Microorganisms (GCM) 10K type strain sequencing project: providing services to taxonomists for standard genome sequencing and annotation.</title>
        <authorList>
            <consortium name="The Broad Institute Genomics Platform"/>
            <consortium name="The Broad Institute Genome Sequencing Center for Infectious Disease"/>
            <person name="Wu L."/>
            <person name="Ma J."/>
        </authorList>
    </citation>
    <scope>NUCLEOTIDE SEQUENCE [LARGE SCALE GENOMIC DNA]</scope>
    <source>
        <strain evidence="5">JCM 3272</strain>
    </source>
</reference>